<dbReference type="RefSeq" id="WP_305930633.1">
    <property type="nucleotide sequence ID" value="NZ_JAVAIL010000005.1"/>
</dbReference>
<feature type="transmembrane region" description="Helical" evidence="6">
    <location>
        <begin position="260"/>
        <end position="278"/>
    </location>
</feature>
<dbReference type="Proteomes" id="UP001235664">
    <property type="component" value="Unassembled WGS sequence"/>
</dbReference>
<dbReference type="InterPro" id="IPR050638">
    <property type="entry name" value="AA-Vitamin_Transporters"/>
</dbReference>
<protein>
    <submittedName>
        <fullName evidence="8">DMT family transporter</fullName>
    </submittedName>
</protein>
<dbReference type="EMBL" id="JAVAIL010000005">
    <property type="protein sequence ID" value="MDP4540629.1"/>
    <property type="molecule type" value="Genomic_DNA"/>
</dbReference>
<dbReference type="InterPro" id="IPR000620">
    <property type="entry name" value="EamA_dom"/>
</dbReference>
<sequence length="321" mass="34397">MSNAAPANPADHALLRPRIVLPFLLTGMIWGSTWWVITDQIDGVPPSWSVAIRFAVATPAMFLLLLAMRKTLRIGRAGHWLALAIGVTQFCGNFNFVYRAELHLTSGIVAVLFTMLIVSNAVFGWWLLGQRITRNFVAGTLVALCGIGLLLWHEAGLNPLGGSIGLGIVWAVLGILCASIANVVQANTTGRSLPMVSLLAWAMLYGTIADLALAWWTAGPPVLPERPSFWLGIGWLALAGSVVTFPLHYTLVRQIGAGRAAYNGIVTVIVAMLLSTLFEDYRWTAWTGLGAALSLCGLVIALRARSVPTPPLGDAPLEKPA</sequence>
<gene>
    <name evidence="8" type="ORF">Q9K01_13435</name>
</gene>
<feature type="transmembrane region" description="Helical" evidence="6">
    <location>
        <begin position="228"/>
        <end position="248"/>
    </location>
</feature>
<accession>A0ABT9HBD0</accession>
<feature type="domain" description="EamA" evidence="7">
    <location>
        <begin position="21"/>
        <end position="151"/>
    </location>
</feature>
<comment type="subcellular location">
    <subcellularLocation>
        <location evidence="1">Membrane</location>
        <topology evidence="1">Multi-pass membrane protein</topology>
    </subcellularLocation>
</comment>
<keyword evidence="5 6" id="KW-0472">Membrane</keyword>
<keyword evidence="3 6" id="KW-0812">Transmembrane</keyword>
<dbReference type="SUPFAM" id="SSF103481">
    <property type="entry name" value="Multidrug resistance efflux transporter EmrE"/>
    <property type="match status" value="2"/>
</dbReference>
<evidence type="ECO:0000256" key="3">
    <source>
        <dbReference type="ARBA" id="ARBA00022692"/>
    </source>
</evidence>
<feature type="transmembrane region" description="Helical" evidence="6">
    <location>
        <begin position="80"/>
        <end position="98"/>
    </location>
</feature>
<feature type="transmembrane region" description="Helical" evidence="6">
    <location>
        <begin position="164"/>
        <end position="184"/>
    </location>
</feature>
<feature type="transmembrane region" description="Helical" evidence="6">
    <location>
        <begin position="104"/>
        <end position="128"/>
    </location>
</feature>
<dbReference type="InterPro" id="IPR037185">
    <property type="entry name" value="EmrE-like"/>
</dbReference>
<dbReference type="PANTHER" id="PTHR32322:SF2">
    <property type="entry name" value="EAMA DOMAIN-CONTAINING PROTEIN"/>
    <property type="match status" value="1"/>
</dbReference>
<proteinExistence type="inferred from homology"/>
<evidence type="ECO:0000313" key="8">
    <source>
        <dbReference type="EMBL" id="MDP4540629.1"/>
    </source>
</evidence>
<comment type="caution">
    <text evidence="8">The sequence shown here is derived from an EMBL/GenBank/DDBJ whole genome shotgun (WGS) entry which is preliminary data.</text>
</comment>
<feature type="domain" description="EamA" evidence="7">
    <location>
        <begin position="166"/>
        <end position="302"/>
    </location>
</feature>
<feature type="transmembrane region" description="Helical" evidence="6">
    <location>
        <begin position="135"/>
        <end position="152"/>
    </location>
</feature>
<name>A0ABT9HBD0_9SPHN</name>
<evidence type="ECO:0000259" key="7">
    <source>
        <dbReference type="Pfam" id="PF00892"/>
    </source>
</evidence>
<feature type="transmembrane region" description="Helical" evidence="6">
    <location>
        <begin position="196"/>
        <end position="216"/>
    </location>
</feature>
<evidence type="ECO:0000256" key="5">
    <source>
        <dbReference type="ARBA" id="ARBA00023136"/>
    </source>
</evidence>
<evidence type="ECO:0000256" key="6">
    <source>
        <dbReference type="SAM" id="Phobius"/>
    </source>
</evidence>
<comment type="similarity">
    <text evidence="2">Belongs to the EamA transporter family.</text>
</comment>
<feature type="transmembrane region" description="Helical" evidence="6">
    <location>
        <begin position="284"/>
        <end position="302"/>
    </location>
</feature>
<evidence type="ECO:0000256" key="2">
    <source>
        <dbReference type="ARBA" id="ARBA00007362"/>
    </source>
</evidence>
<keyword evidence="4 6" id="KW-1133">Transmembrane helix</keyword>
<evidence type="ECO:0000256" key="1">
    <source>
        <dbReference type="ARBA" id="ARBA00004141"/>
    </source>
</evidence>
<feature type="transmembrane region" description="Helical" evidence="6">
    <location>
        <begin position="19"/>
        <end position="38"/>
    </location>
</feature>
<evidence type="ECO:0000313" key="9">
    <source>
        <dbReference type="Proteomes" id="UP001235664"/>
    </source>
</evidence>
<evidence type="ECO:0000256" key="4">
    <source>
        <dbReference type="ARBA" id="ARBA00022989"/>
    </source>
</evidence>
<organism evidence="8 9">
    <name type="scientific">Qipengyuania benthica</name>
    <dbReference type="NCBI Taxonomy" id="3067651"/>
    <lineage>
        <taxon>Bacteria</taxon>
        <taxon>Pseudomonadati</taxon>
        <taxon>Pseudomonadota</taxon>
        <taxon>Alphaproteobacteria</taxon>
        <taxon>Sphingomonadales</taxon>
        <taxon>Erythrobacteraceae</taxon>
        <taxon>Qipengyuania</taxon>
    </lineage>
</organism>
<dbReference type="PANTHER" id="PTHR32322">
    <property type="entry name" value="INNER MEMBRANE TRANSPORTER"/>
    <property type="match status" value="1"/>
</dbReference>
<reference evidence="8 9" key="1">
    <citation type="submission" date="2023-08" db="EMBL/GenBank/DDBJ databases">
        <title>genomic of DY56.</title>
        <authorList>
            <person name="Wang Y."/>
        </authorList>
    </citation>
    <scope>NUCLEOTIDE SEQUENCE [LARGE SCALE GENOMIC DNA]</scope>
    <source>
        <strain evidence="8 9">DY56-A-20</strain>
    </source>
</reference>
<dbReference type="Pfam" id="PF00892">
    <property type="entry name" value="EamA"/>
    <property type="match status" value="2"/>
</dbReference>
<feature type="transmembrane region" description="Helical" evidence="6">
    <location>
        <begin position="50"/>
        <end position="68"/>
    </location>
</feature>
<keyword evidence="9" id="KW-1185">Reference proteome</keyword>